<gene>
    <name evidence="1" type="ORF">GQN54_10260</name>
</gene>
<evidence type="ECO:0000313" key="2">
    <source>
        <dbReference type="Proteomes" id="UP000470771"/>
    </source>
</evidence>
<dbReference type="GO" id="GO:0060070">
    <property type="term" value="P:canonical Wnt signaling pathway"/>
    <property type="evidence" value="ECO:0007669"/>
    <property type="project" value="TreeGrafter"/>
</dbReference>
<dbReference type="GO" id="GO:0017147">
    <property type="term" value="F:Wnt-protein binding"/>
    <property type="evidence" value="ECO:0007669"/>
    <property type="project" value="TreeGrafter"/>
</dbReference>
<dbReference type="RefSeq" id="WP_207554872.1">
    <property type="nucleotide sequence ID" value="NZ_WWNE01000007.1"/>
</dbReference>
<sequence>MNRLKLLTLLWVLMLFSFKGVSQDTLFWGTQINNRLHSLNLTTGQSRVIASNQVLIRRLRVDQNLKQLFWSAGGLNKIQKMDANLTGTNIQDVKINLNNVATINVDGDNNKVYYHLANGSQIFSCDTNGNNVVSVVNLGTAKSILGLEVDPFSNKIYWTELLSNNNSIERADLPLGTNITTIYNTSESLFDIKMFPKESTIYFTNRTGNKIQRIDLNGSNLQTLVTESNSATIGAICGNYCNDAIYYILNNSGTGSQIKKLSISTLTTSVVFDTTISFLAGVDALFEFNFGVEKDFLGADRSICSGDSIQLNAFTNGATYLWSDNSTGSRLKVKNSGVYTVEVSINNCTKFDTIEVNFFPKPIVNLGNDTSFCDNTTLTLDATTVGGTYLWQDNSTSNTYTVTQTGVYWVDVTVNGCTTRDSITVNYFNPPIVNLGNDTSLCGIDTLLLDVTTPSGSYLWSNNSTLATQTITQAGIYWVDVTVNGCTTRDSIEVNFFPKPIVNLGNDTSFCDNTTLTLDATTAGGAYLWQDNSTSNTYTVTQTGVYWVDVTVNGCTTRDSLTVNYFNPPIVNLGNDTSLCGTDTLLLDVT</sequence>
<keyword evidence="2" id="KW-1185">Reference proteome</keyword>
<dbReference type="AlphaFoldDB" id="A0A6N9NM03"/>
<reference evidence="1 2" key="1">
    <citation type="submission" date="2019-12" db="EMBL/GenBank/DDBJ databases">
        <authorList>
            <person name="Zhao J."/>
        </authorList>
    </citation>
    <scope>NUCLEOTIDE SEQUENCE [LARGE SCALE GENOMIC DNA]</scope>
    <source>
        <strain evidence="1 2">S-15</strain>
    </source>
</reference>
<accession>A0A6N9NM03</accession>
<dbReference type="SUPFAM" id="SSF63825">
    <property type="entry name" value="YWTD domain"/>
    <property type="match status" value="1"/>
</dbReference>
<organism evidence="1 2">
    <name type="scientific">Acidiluteibacter ferrifornacis</name>
    <dbReference type="NCBI Taxonomy" id="2692424"/>
    <lineage>
        <taxon>Bacteria</taxon>
        <taxon>Pseudomonadati</taxon>
        <taxon>Bacteroidota</taxon>
        <taxon>Flavobacteriia</taxon>
        <taxon>Flavobacteriales</taxon>
        <taxon>Cryomorphaceae</taxon>
        <taxon>Acidiluteibacter</taxon>
    </lineage>
</organism>
<protein>
    <recommendedName>
        <fullName evidence="3">DUF5050 domain-containing protein</fullName>
    </recommendedName>
</protein>
<name>A0A6N9NM03_9FLAO</name>
<proteinExistence type="predicted"/>
<feature type="non-terminal residue" evidence="1">
    <location>
        <position position="590"/>
    </location>
</feature>
<dbReference type="GO" id="GO:0042813">
    <property type="term" value="F:Wnt receptor activity"/>
    <property type="evidence" value="ECO:0007669"/>
    <property type="project" value="TreeGrafter"/>
</dbReference>
<dbReference type="PANTHER" id="PTHR46513">
    <property type="entry name" value="VITELLOGENIN RECEPTOR-LIKE PROTEIN-RELATED-RELATED"/>
    <property type="match status" value="1"/>
</dbReference>
<evidence type="ECO:0000313" key="1">
    <source>
        <dbReference type="EMBL" id="NBG66501.1"/>
    </source>
</evidence>
<dbReference type="InterPro" id="IPR011042">
    <property type="entry name" value="6-blade_b-propeller_TolB-like"/>
</dbReference>
<dbReference type="Proteomes" id="UP000470771">
    <property type="component" value="Unassembled WGS sequence"/>
</dbReference>
<dbReference type="PANTHER" id="PTHR46513:SF13">
    <property type="entry name" value="EGF-LIKE DOMAIN-CONTAINING PROTEIN"/>
    <property type="match status" value="1"/>
</dbReference>
<evidence type="ECO:0008006" key="3">
    <source>
        <dbReference type="Google" id="ProtNLM"/>
    </source>
</evidence>
<dbReference type="Gene3D" id="2.120.10.30">
    <property type="entry name" value="TolB, C-terminal domain"/>
    <property type="match status" value="2"/>
</dbReference>
<dbReference type="GO" id="GO:0005886">
    <property type="term" value="C:plasma membrane"/>
    <property type="evidence" value="ECO:0007669"/>
    <property type="project" value="TreeGrafter"/>
</dbReference>
<comment type="caution">
    <text evidence="1">The sequence shown here is derived from an EMBL/GenBank/DDBJ whole genome shotgun (WGS) entry which is preliminary data.</text>
</comment>
<dbReference type="InterPro" id="IPR050778">
    <property type="entry name" value="Cueball_EGF_LRP_Nidogen"/>
</dbReference>
<dbReference type="EMBL" id="WWNE01000007">
    <property type="protein sequence ID" value="NBG66501.1"/>
    <property type="molecule type" value="Genomic_DNA"/>
</dbReference>